<evidence type="ECO:0000313" key="3">
    <source>
        <dbReference type="MGI" id="MGI:1925318"/>
    </source>
</evidence>
<dbReference type="AlphaFoldDB" id="Q8CEL0"/>
<feature type="non-terminal residue" evidence="2">
    <location>
        <position position="1"/>
    </location>
</feature>
<dbReference type="EMBL" id="AK020097">
    <property type="protein sequence ID" value="BAC25615.1"/>
    <property type="molecule type" value="mRNA"/>
</dbReference>
<reference evidence="2" key="1">
    <citation type="journal article" date="1999" name="Methods Enzymol.">
        <title>High-efficiency full-length cDNA cloning.</title>
        <authorList>
            <person name="Carninci P."/>
            <person name="Hayashizaki Y."/>
        </authorList>
    </citation>
    <scope>NUCLEOTIDE SEQUENCE</scope>
    <source>
        <strain evidence="2">C57BL/6J</strain>
        <tissue evidence="2">Olfactory brain</tissue>
    </source>
</reference>
<sequence>SLFPAGEGKSLVSPVFFSSGSALEGRAPGFQLALVQAKQNAQASSPPSSQLLGPRRRPHHPRVSRAL</sequence>
<evidence type="ECO:0000256" key="1">
    <source>
        <dbReference type="SAM" id="MobiDB-lite"/>
    </source>
</evidence>
<feature type="compositionally biased region" description="Low complexity" evidence="1">
    <location>
        <begin position="41"/>
        <end position="52"/>
    </location>
</feature>
<reference evidence="2" key="5">
    <citation type="journal article" date="2001" name="Nature">
        <title>Functional annotation of a full-length mouse cDNA collection.</title>
        <authorList>
            <consortium name="The RIKEN Genome Exploration Research Group Phase II Team and the FANTOM Consortium"/>
        </authorList>
    </citation>
    <scope>NUCLEOTIDE SEQUENCE</scope>
    <source>
        <strain evidence="2">C57BL/6J</strain>
        <tissue evidence="2">Olfactory brain</tissue>
    </source>
</reference>
<accession>Q8CEL0</accession>
<organism evidence="2">
    <name type="scientific">Mus musculus</name>
    <name type="common">Mouse</name>
    <dbReference type="NCBI Taxonomy" id="10090"/>
    <lineage>
        <taxon>Eukaryota</taxon>
        <taxon>Metazoa</taxon>
        <taxon>Chordata</taxon>
        <taxon>Craniata</taxon>
        <taxon>Vertebrata</taxon>
        <taxon>Euteleostomi</taxon>
        <taxon>Mammalia</taxon>
        <taxon>Eutheria</taxon>
        <taxon>Euarchontoglires</taxon>
        <taxon>Glires</taxon>
        <taxon>Rodentia</taxon>
        <taxon>Myomorpha</taxon>
        <taxon>Muroidea</taxon>
        <taxon>Muridae</taxon>
        <taxon>Murinae</taxon>
        <taxon>Mus</taxon>
        <taxon>Mus</taxon>
    </lineage>
</organism>
<reference evidence="2" key="4">
    <citation type="submission" date="2000-08" db="EMBL/GenBank/DDBJ databases">
        <authorList>
            <person name="Adachi J."/>
            <person name="Aizawa K."/>
            <person name="Akahira S."/>
            <person name="Akimura T."/>
            <person name="Arai A."/>
            <person name="Aono H."/>
            <person name="Arakawa T."/>
            <person name="Bono H."/>
            <person name="Carninci P."/>
            <person name="Fukuda S."/>
            <person name="Fukunishi Y."/>
            <person name="Furuno M."/>
            <person name="Hanagaki T."/>
            <person name="Hara A."/>
            <person name="Hayatsu N."/>
            <person name="Hiramoto K."/>
            <person name="Hiraoka T."/>
            <person name="Hori F."/>
            <person name="Imotani K."/>
            <person name="Ishii Y."/>
            <person name="Itoh M."/>
            <person name="Izawa M."/>
            <person name="Kasukawa T."/>
            <person name="Kato H."/>
            <person name="Kawai J."/>
            <person name="Kojima Y."/>
            <person name="Konno H."/>
            <person name="Kouda M."/>
            <person name="Koya S."/>
            <person name="Kurihara C."/>
            <person name="Matsuyama T."/>
            <person name="Miyazaki A."/>
            <person name="Nishi K."/>
            <person name="Nomura K."/>
            <person name="Numazaki R."/>
            <person name="Ohno M."/>
            <person name="Okazaki Y."/>
            <person name="Okido T."/>
            <person name="Owa C."/>
            <person name="Saito H."/>
            <person name="Saito R."/>
            <person name="Sakai C."/>
            <person name="Sakai K."/>
            <person name="Sano H."/>
            <person name="Sasaki D."/>
            <person name="Shibata K."/>
            <person name="Shibata Y."/>
            <person name="Shinagawa A."/>
            <person name="Shiraki T."/>
            <person name="Sogabe Y."/>
            <person name="Suzuki H."/>
            <person name="Tagami M."/>
            <person name="Tagawa A."/>
            <person name="Takahashi F."/>
            <person name="Tanaka T."/>
            <person name="Tejima Y."/>
            <person name="Toya T."/>
            <person name="Yamamura T."/>
            <person name="Yasunishi A."/>
            <person name="Yoshida K."/>
            <person name="Yoshino M."/>
            <person name="Muramatsu M."/>
            <person name="Hayashizaki Y."/>
        </authorList>
    </citation>
    <scope>NUCLEOTIDE SEQUENCE</scope>
    <source>
        <strain evidence="2">C57BL/6J</strain>
        <tissue evidence="2">Olfactory brain</tissue>
    </source>
</reference>
<evidence type="ECO:0000313" key="2">
    <source>
        <dbReference type="EMBL" id="BAC25615.1"/>
    </source>
</evidence>
<reference evidence="2" key="3">
    <citation type="journal article" date="2000" name="Genome Res.">
        <title>RIKEN integrated sequence analysis (RISA) system--384-format sequencing pipeline with 384 multicapillary sequencer.</title>
        <authorList>
            <person name="Shibata K."/>
            <person name="Itoh M."/>
            <person name="Aizawa K."/>
            <person name="Nagaoka S."/>
            <person name="Sasaki N."/>
            <person name="Carninci P."/>
            <person name="Konno H."/>
            <person name="Akiyama J."/>
            <person name="Nishi K."/>
            <person name="Kitsunai T."/>
            <person name="Tashiro H."/>
            <person name="Itoh M."/>
            <person name="Sumi N."/>
            <person name="Ishii Y."/>
            <person name="Nakamura S."/>
            <person name="Hazama M."/>
            <person name="Nishine T."/>
            <person name="Harada A."/>
            <person name="Yamamoto R."/>
            <person name="Matsumoto H."/>
            <person name="Sakaguchi S."/>
            <person name="Ikegami T."/>
            <person name="Kashiwagi K."/>
            <person name="Fujiwake S."/>
            <person name="Inoue K."/>
            <person name="Togawa Y."/>
            <person name="Izawa M."/>
            <person name="Ohara E."/>
            <person name="Watahiki M."/>
            <person name="Yoneda Y."/>
            <person name="Ishikawa T."/>
            <person name="Ozawa K."/>
            <person name="Tanaka T."/>
            <person name="Matsuura S."/>
            <person name="Kawai J."/>
            <person name="Okazaki Y."/>
            <person name="Muramatsu M."/>
            <person name="Inoue Y."/>
            <person name="Kira A."/>
            <person name="Hayashizaki Y."/>
        </authorList>
    </citation>
    <scope>NUCLEOTIDE SEQUENCE</scope>
    <source>
        <strain evidence="2">C57BL/6J</strain>
        <tissue evidence="2">Olfactory brain</tissue>
    </source>
</reference>
<dbReference type="MGI" id="MGI:1925318">
    <property type="gene designation" value="6430503K07Rik"/>
</dbReference>
<reference evidence="2" key="6">
    <citation type="journal article" date="2002" name="Nature">
        <title>Analysis of the mouse transcriptome based on functional annotation of 60,770 full-length cDNAs.</title>
        <authorList>
            <consortium name="The FANTOM Consortium and the RIKEN Genome Exploration Research Group Phase I and II Team"/>
        </authorList>
    </citation>
    <scope>NUCLEOTIDE SEQUENCE</scope>
    <source>
        <strain evidence="2">C57BL/6J</strain>
        <tissue evidence="2">Olfactory brain</tissue>
    </source>
</reference>
<reference evidence="2" key="7">
    <citation type="journal article" date="2005" name="Science">
        <title>The Transcriptional Landscape of the Mammalian Genome.</title>
        <authorList>
            <consortium name="The FANTOM Consortium"/>
            <consortium name="Riken Genome Exploration Research Group and Genome Science Group (Genome Network Project Core Group)"/>
        </authorList>
    </citation>
    <scope>NUCLEOTIDE SEQUENCE</scope>
    <source>
        <strain evidence="2">C57BL/6J</strain>
        <tissue evidence="2">Olfactory brain</tissue>
    </source>
</reference>
<dbReference type="AGR" id="MGI:1925318"/>
<reference evidence="2" key="2">
    <citation type="journal article" date="2000" name="Genome Res.">
        <title>Normalization and subtraction of cap-trapper-selected cDNAs to prepare full-length cDNA libraries for rapid discovery of new genes.</title>
        <authorList>
            <person name="Carninci P."/>
            <person name="Shibata Y."/>
            <person name="Hayatsu N."/>
            <person name="Sugahara Y."/>
            <person name="Shibata K."/>
            <person name="Itoh M."/>
            <person name="Konno H."/>
            <person name="Okazaki Y."/>
            <person name="Muramatsu M."/>
            <person name="Hayashizaki Y."/>
        </authorList>
    </citation>
    <scope>NUCLEOTIDE SEQUENCE</scope>
    <source>
        <strain evidence="2">C57BL/6J</strain>
        <tissue evidence="2">Olfactory brain</tissue>
    </source>
</reference>
<feature type="region of interest" description="Disordered" evidence="1">
    <location>
        <begin position="37"/>
        <end position="67"/>
    </location>
</feature>
<name>Q8CEL0_MOUSE</name>
<protein>
    <submittedName>
        <fullName evidence="2">Uncharacterized protein</fullName>
    </submittedName>
</protein>
<reference evidence="2" key="8">
    <citation type="journal article" date="2005" name="Science">
        <title>Antisense Transcription in the Mammalian Transcriptome.</title>
        <authorList>
            <consortium name="RIKEN Genome Exploration Research Group and Genome Science Group (Genome Network Project Core Group) and the FANTOM Consortium"/>
        </authorList>
    </citation>
    <scope>NUCLEOTIDE SEQUENCE</scope>
    <source>
        <strain evidence="2">C57BL/6J</strain>
        <tissue evidence="2">Olfactory brain</tissue>
    </source>
</reference>
<proteinExistence type="evidence at transcript level"/>
<feature type="compositionally biased region" description="Basic residues" evidence="1">
    <location>
        <begin position="54"/>
        <end position="67"/>
    </location>
</feature>
<gene>
    <name evidence="3" type="primary">6430503K07Rik</name>
</gene>